<proteinExistence type="predicted"/>
<dbReference type="AlphaFoldDB" id="A0A975BQV3"/>
<gene>
    <name evidence="1" type="ORF">dnm_060820</name>
</gene>
<sequence>MSTPKINPDKALVKCKLINEESQIDFIKSDGFLNKKINHLFSMDYILYCLNF</sequence>
<dbReference type="KEGG" id="dmm:dnm_060820"/>
<protein>
    <submittedName>
        <fullName evidence="1">Uncharacterized protein</fullName>
    </submittedName>
</protein>
<dbReference type="Proteomes" id="UP000663722">
    <property type="component" value="Chromosome"/>
</dbReference>
<organism evidence="1 2">
    <name type="scientific">Desulfonema magnum</name>
    <dbReference type="NCBI Taxonomy" id="45655"/>
    <lineage>
        <taxon>Bacteria</taxon>
        <taxon>Pseudomonadati</taxon>
        <taxon>Thermodesulfobacteriota</taxon>
        <taxon>Desulfobacteria</taxon>
        <taxon>Desulfobacterales</taxon>
        <taxon>Desulfococcaceae</taxon>
        <taxon>Desulfonema</taxon>
    </lineage>
</organism>
<reference evidence="1" key="1">
    <citation type="journal article" date="2021" name="Microb. Physiol.">
        <title>Proteogenomic Insights into the Physiology of Marine, Sulfate-Reducing, Filamentous Desulfonema limicola and Desulfonema magnum.</title>
        <authorList>
            <person name="Schnaars V."/>
            <person name="Wohlbrand L."/>
            <person name="Scheve S."/>
            <person name="Hinrichs C."/>
            <person name="Reinhardt R."/>
            <person name="Rabus R."/>
        </authorList>
    </citation>
    <scope>NUCLEOTIDE SEQUENCE</scope>
    <source>
        <strain evidence="1">4be13</strain>
    </source>
</reference>
<evidence type="ECO:0000313" key="2">
    <source>
        <dbReference type="Proteomes" id="UP000663722"/>
    </source>
</evidence>
<name>A0A975BQV3_9BACT</name>
<evidence type="ECO:0000313" key="1">
    <source>
        <dbReference type="EMBL" id="QTA90022.1"/>
    </source>
</evidence>
<accession>A0A975BQV3</accession>
<keyword evidence="2" id="KW-1185">Reference proteome</keyword>
<dbReference type="EMBL" id="CP061800">
    <property type="protein sequence ID" value="QTA90022.1"/>
    <property type="molecule type" value="Genomic_DNA"/>
</dbReference>